<dbReference type="EMBL" id="WCUQ01000017">
    <property type="protein sequence ID" value="KAB4120644.1"/>
    <property type="molecule type" value="Genomic_DNA"/>
</dbReference>
<evidence type="ECO:0000313" key="3">
    <source>
        <dbReference type="EMBL" id="KAB4103278.1"/>
    </source>
</evidence>
<dbReference type="SUPFAM" id="SSF53649">
    <property type="entry name" value="Alkaline phosphatase-like"/>
    <property type="match status" value="1"/>
</dbReference>
<comment type="caution">
    <text evidence="7">The sequence shown here is derived from an EMBL/GenBank/DDBJ whole genome shotgun (WGS) entry which is preliminary data.</text>
</comment>
<dbReference type="GO" id="GO:0004065">
    <property type="term" value="F:arylsulfatase activity"/>
    <property type="evidence" value="ECO:0007669"/>
    <property type="project" value="TreeGrafter"/>
</dbReference>
<proteinExistence type="inferred from homology"/>
<evidence type="ECO:0000259" key="2">
    <source>
        <dbReference type="Pfam" id="PF00884"/>
    </source>
</evidence>
<dbReference type="Proteomes" id="UP000438773">
    <property type="component" value="Unassembled WGS sequence"/>
</dbReference>
<dbReference type="Proteomes" id="UP000442334">
    <property type="component" value="Unassembled WGS sequence"/>
</dbReference>
<sequence>MKNNVIFFFVDSVTWNYVGKNRAYVSPTPFLDSLRSESLVTTKLYSYAPYTDAATRSLFTGRNCLDDYGYFFRTNTSPINHYKAFHDLGYETYDFNYPFYIIGDKQNENIDHRCYNSSFYFPSEWGGVYKYYSEISRERQLSDIEYSLLEKRLCLMFESWIRYMRDMLSEPEASLMHKKVCECYDAEKSLDTLEKECESCKMNPRSYIDKLLSEAESHVLFTIDPSTVSVYIDAEFLNGYVVKKYSSLFKKIKKNNFKANAFRNIPGIKRTYRGIKRYLKTKDSSNLMFWQNYVGSLFPCELMQKRWGEKTWQNNHPARTVYDTALGFLKSRKSDTPFYFYLNAEEPHNNIAFFSYDTQDKEVIDEEMRMLEDYVDQLGTNFRGNLIYLLSIRYTDYCIERFCKSLKELGLWNATTILFVADHGSSYTYWPLHNNRVNCFDDECYHIPMLIRHPGLKGSVIKTYQQSKDVLPTLMDIMGLPIPSDFKGQSMLRETKPREYVVSEYMGPGCPDMMNRRIWFSVRDKNYIVAYKVSIKEDFEDGELAEVYDLINDPNAYYNICDSINISEISYLLNSIEERWKEIKKDVDEFISNFEKKINEY</sequence>
<keyword evidence="3" id="KW-0378">Hydrolase</keyword>
<dbReference type="InterPro" id="IPR000917">
    <property type="entry name" value="Sulfatase_N"/>
</dbReference>
<dbReference type="EMBL" id="JAQNSI010000447">
    <property type="protein sequence ID" value="MDC1902109.1"/>
    <property type="molecule type" value="Genomic_DNA"/>
</dbReference>
<reference evidence="9 10" key="2">
    <citation type="journal article" date="2019" name="Nat. Med.">
        <title>A library of human gut bacterial isolates paired with longitudinal multiomics data enables mechanistic microbiome research.</title>
        <authorList>
            <person name="Poyet M."/>
            <person name="Groussin M."/>
            <person name="Gibbons S.M."/>
            <person name="Avila-Pacheco J."/>
            <person name="Jiang X."/>
            <person name="Kearney S.M."/>
            <person name="Perrotta A.R."/>
            <person name="Berdy B."/>
            <person name="Zhao S."/>
            <person name="Lieberman T.D."/>
            <person name="Swanson P.K."/>
            <person name="Smith M."/>
            <person name="Roesemann S."/>
            <person name="Alexander J.E."/>
            <person name="Rich S.A."/>
            <person name="Livny J."/>
            <person name="Vlamakis H."/>
            <person name="Clish C."/>
            <person name="Bullock K."/>
            <person name="Deik A."/>
            <person name="Scott J."/>
            <person name="Pierce K.A."/>
            <person name="Xavier R.J."/>
            <person name="Alm E.J."/>
        </authorList>
    </citation>
    <scope>NUCLEOTIDE SEQUENCE [LARGE SCALE GENOMIC DNA]</scope>
    <source>
        <strain evidence="5 11">BIOML-A21</strain>
        <strain evidence="3 10">BIOML-A36</strain>
        <strain evidence="4 9">BIOML-A37</strain>
    </source>
</reference>
<dbReference type="InterPro" id="IPR050738">
    <property type="entry name" value="Sulfatase"/>
</dbReference>
<dbReference type="PANTHER" id="PTHR42693:SF33">
    <property type="entry name" value="ARYLSULFATASE"/>
    <property type="match status" value="1"/>
</dbReference>
<dbReference type="Proteomes" id="UP000263754">
    <property type="component" value="Unassembled WGS sequence"/>
</dbReference>
<reference evidence="6" key="3">
    <citation type="submission" date="2022-10" db="EMBL/GenBank/DDBJ databases">
        <title>Human gut microbiome strain richness.</title>
        <authorList>
            <person name="Chen-Liaw A."/>
        </authorList>
    </citation>
    <scope>NUCLEOTIDE SEQUENCE</scope>
    <source>
        <strain evidence="6">1001713st1_F9_1001713B170221_170320</strain>
    </source>
</reference>
<dbReference type="Proteomes" id="UP001222603">
    <property type="component" value="Unassembled WGS sequence"/>
</dbReference>
<evidence type="ECO:0000313" key="5">
    <source>
        <dbReference type="EMBL" id="KAB4185896.1"/>
    </source>
</evidence>
<protein>
    <submittedName>
        <fullName evidence="3">Sulfatase-like hydrolase/transferase</fullName>
    </submittedName>
</protein>
<dbReference type="AlphaFoldDB" id="A0A374N9Z7"/>
<dbReference type="InterPro" id="IPR017850">
    <property type="entry name" value="Alkaline_phosphatase_core_sf"/>
</dbReference>
<dbReference type="Proteomes" id="UP000441711">
    <property type="component" value="Unassembled WGS sequence"/>
</dbReference>
<dbReference type="Gene3D" id="3.40.720.10">
    <property type="entry name" value="Alkaline Phosphatase, subunit A"/>
    <property type="match status" value="2"/>
</dbReference>
<evidence type="ECO:0000313" key="11">
    <source>
        <dbReference type="Proteomes" id="UP000442334"/>
    </source>
</evidence>
<feature type="domain" description="Sulfatase N-terminal" evidence="2">
    <location>
        <begin position="292"/>
        <end position="479"/>
    </location>
</feature>
<evidence type="ECO:0000256" key="1">
    <source>
        <dbReference type="ARBA" id="ARBA00008779"/>
    </source>
</evidence>
<evidence type="ECO:0000313" key="4">
    <source>
        <dbReference type="EMBL" id="KAB4120644.1"/>
    </source>
</evidence>
<dbReference type="PANTHER" id="PTHR42693">
    <property type="entry name" value="ARYLSULFATASE FAMILY MEMBER"/>
    <property type="match status" value="1"/>
</dbReference>
<dbReference type="Pfam" id="PF00884">
    <property type="entry name" value="Sulfatase"/>
    <property type="match status" value="1"/>
</dbReference>
<evidence type="ECO:0000313" key="10">
    <source>
        <dbReference type="Proteomes" id="UP000441711"/>
    </source>
</evidence>
<dbReference type="EMBL" id="QSOF01000001">
    <property type="protein sequence ID" value="RGI80113.1"/>
    <property type="molecule type" value="Genomic_DNA"/>
</dbReference>
<dbReference type="RefSeq" id="WP_055288426.1">
    <property type="nucleotide sequence ID" value="NZ_CAXSUA010000003.1"/>
</dbReference>
<dbReference type="EMBL" id="WCUA01000007">
    <property type="protein sequence ID" value="KAB4185896.1"/>
    <property type="molecule type" value="Genomic_DNA"/>
</dbReference>
<keyword evidence="3" id="KW-0808">Transferase</keyword>
<accession>A0A374N9Z7</accession>
<comment type="similarity">
    <text evidence="1">Belongs to the sulfatase family.</text>
</comment>
<dbReference type="GO" id="GO:0016740">
    <property type="term" value="F:transferase activity"/>
    <property type="evidence" value="ECO:0007669"/>
    <property type="project" value="UniProtKB-KW"/>
</dbReference>
<evidence type="ECO:0000313" key="8">
    <source>
        <dbReference type="Proteomes" id="UP000263754"/>
    </source>
</evidence>
<evidence type="ECO:0000313" key="7">
    <source>
        <dbReference type="EMBL" id="RGI80113.1"/>
    </source>
</evidence>
<name>A0A374N9Z7_BACUN</name>
<reference evidence="7 8" key="1">
    <citation type="submission" date="2018-08" db="EMBL/GenBank/DDBJ databases">
        <title>A genome reference for cultivated species of the human gut microbiota.</title>
        <authorList>
            <person name="Zou Y."/>
            <person name="Xue W."/>
            <person name="Luo G."/>
        </authorList>
    </citation>
    <scope>NUCLEOTIDE SEQUENCE [LARGE SCALE GENOMIC DNA]</scope>
    <source>
        <strain evidence="7 8">TM10-17</strain>
    </source>
</reference>
<gene>
    <name evidence="7" type="ORF">DXD90_00865</name>
    <name evidence="5" type="ORF">GAQ34_08635</name>
    <name evidence="3" type="ORF">GAQ70_20560</name>
    <name evidence="4" type="ORF">GAQ75_21335</name>
    <name evidence="6" type="ORF">POZ10_15945</name>
</gene>
<evidence type="ECO:0000313" key="9">
    <source>
        <dbReference type="Proteomes" id="UP000438773"/>
    </source>
</evidence>
<organism evidence="7 8">
    <name type="scientific">Bacteroides uniformis</name>
    <dbReference type="NCBI Taxonomy" id="820"/>
    <lineage>
        <taxon>Bacteria</taxon>
        <taxon>Pseudomonadati</taxon>
        <taxon>Bacteroidota</taxon>
        <taxon>Bacteroidia</taxon>
        <taxon>Bacteroidales</taxon>
        <taxon>Bacteroidaceae</taxon>
        <taxon>Bacteroides</taxon>
    </lineage>
</organism>
<dbReference type="EMBL" id="WCUP01000021">
    <property type="protein sequence ID" value="KAB4103278.1"/>
    <property type="molecule type" value="Genomic_DNA"/>
</dbReference>
<evidence type="ECO:0000313" key="6">
    <source>
        <dbReference type="EMBL" id="MDC1902109.1"/>
    </source>
</evidence>